<comment type="caution">
    <text evidence="2">The sequence shown here is derived from an EMBL/GenBank/DDBJ whole genome shotgun (WGS) entry which is preliminary data.</text>
</comment>
<organism evidence="2 3">
    <name type="scientific">Euzebyella saccharophila</name>
    <dbReference type="NCBI Taxonomy" id="679664"/>
    <lineage>
        <taxon>Bacteria</taxon>
        <taxon>Pseudomonadati</taxon>
        <taxon>Bacteroidota</taxon>
        <taxon>Flavobacteriia</taxon>
        <taxon>Flavobacteriales</taxon>
        <taxon>Flavobacteriaceae</taxon>
        <taxon>Euzebyella</taxon>
    </lineage>
</organism>
<proteinExistence type="predicted"/>
<sequence>MKKLQAFWVLGQEVTLHPTTGDYDLTVIKTPAGAQGPPPHIHKKYKETFLIMEGEMEFFVNGTLQTLKAGESLDIPPGTLHTFNNKSNLPLQIC</sequence>
<dbReference type="Pfam" id="PF07883">
    <property type="entry name" value="Cupin_2"/>
    <property type="match status" value="1"/>
</dbReference>
<gene>
    <name evidence="2" type="ORF">ACFOUT_11340</name>
</gene>
<protein>
    <submittedName>
        <fullName evidence="2">Cupin domain-containing protein</fullName>
    </submittedName>
</protein>
<accession>A0ABV8JTP8</accession>
<reference evidence="3" key="1">
    <citation type="journal article" date="2019" name="Int. J. Syst. Evol. Microbiol.">
        <title>The Global Catalogue of Microorganisms (GCM) 10K type strain sequencing project: providing services to taxonomists for standard genome sequencing and annotation.</title>
        <authorList>
            <consortium name="The Broad Institute Genomics Platform"/>
            <consortium name="The Broad Institute Genome Sequencing Center for Infectious Disease"/>
            <person name="Wu L."/>
            <person name="Ma J."/>
        </authorList>
    </citation>
    <scope>NUCLEOTIDE SEQUENCE [LARGE SCALE GENOMIC DNA]</scope>
    <source>
        <strain evidence="3">CECT 7477</strain>
    </source>
</reference>
<evidence type="ECO:0000313" key="3">
    <source>
        <dbReference type="Proteomes" id="UP001595814"/>
    </source>
</evidence>
<dbReference type="RefSeq" id="WP_225621326.1">
    <property type="nucleotide sequence ID" value="NZ_JACYFJ010000008.1"/>
</dbReference>
<name>A0ABV8JTP8_9FLAO</name>
<dbReference type="InterPro" id="IPR011051">
    <property type="entry name" value="RmlC_Cupin_sf"/>
</dbReference>
<dbReference type="SUPFAM" id="SSF51182">
    <property type="entry name" value="RmlC-like cupins"/>
    <property type="match status" value="1"/>
</dbReference>
<keyword evidence="3" id="KW-1185">Reference proteome</keyword>
<dbReference type="Proteomes" id="UP001595814">
    <property type="component" value="Unassembled WGS sequence"/>
</dbReference>
<feature type="domain" description="Cupin type-2" evidence="1">
    <location>
        <begin position="29"/>
        <end position="92"/>
    </location>
</feature>
<dbReference type="InterPro" id="IPR053146">
    <property type="entry name" value="QDO-like"/>
</dbReference>
<dbReference type="InterPro" id="IPR014710">
    <property type="entry name" value="RmlC-like_jellyroll"/>
</dbReference>
<dbReference type="Gene3D" id="2.60.120.10">
    <property type="entry name" value="Jelly Rolls"/>
    <property type="match status" value="1"/>
</dbReference>
<dbReference type="EMBL" id="JBHSAW010000008">
    <property type="protein sequence ID" value="MFC4096470.1"/>
    <property type="molecule type" value="Genomic_DNA"/>
</dbReference>
<dbReference type="PANTHER" id="PTHR36440">
    <property type="entry name" value="PUTATIVE (AFU_ORTHOLOGUE AFUA_8G07350)-RELATED"/>
    <property type="match status" value="1"/>
</dbReference>
<evidence type="ECO:0000313" key="2">
    <source>
        <dbReference type="EMBL" id="MFC4096470.1"/>
    </source>
</evidence>
<dbReference type="InterPro" id="IPR013096">
    <property type="entry name" value="Cupin_2"/>
</dbReference>
<evidence type="ECO:0000259" key="1">
    <source>
        <dbReference type="Pfam" id="PF07883"/>
    </source>
</evidence>
<dbReference type="PANTHER" id="PTHR36440:SF1">
    <property type="entry name" value="PUTATIVE (AFU_ORTHOLOGUE AFUA_8G07350)-RELATED"/>
    <property type="match status" value="1"/>
</dbReference>